<organism evidence="1">
    <name type="scientific">marine sediment metagenome</name>
    <dbReference type="NCBI Taxonomy" id="412755"/>
    <lineage>
        <taxon>unclassified sequences</taxon>
        <taxon>metagenomes</taxon>
        <taxon>ecological metagenomes</taxon>
    </lineage>
</organism>
<dbReference type="AlphaFoldDB" id="X0ZUH1"/>
<comment type="caution">
    <text evidence="1">The sequence shown here is derived from an EMBL/GenBank/DDBJ whole genome shotgun (WGS) entry which is preliminary data.</text>
</comment>
<proteinExistence type="predicted"/>
<gene>
    <name evidence="1" type="ORF">S01H4_07430</name>
</gene>
<protein>
    <submittedName>
        <fullName evidence="1">Uncharacterized protein</fullName>
    </submittedName>
</protein>
<evidence type="ECO:0000313" key="1">
    <source>
        <dbReference type="EMBL" id="GAG61622.1"/>
    </source>
</evidence>
<accession>X0ZUH1</accession>
<feature type="non-terminal residue" evidence="1">
    <location>
        <position position="303"/>
    </location>
</feature>
<sequence>MAVNEIRDTIQGPITLTDSGIGYMTRCINLKEGFRNQILSVDVTNDNVSLSTVFGAPPRAYQLFVSPYPIIPTNEDLTLNDGATIFPNAGPLSADEQVLYKEAEIAYYESESSDRPVFFKTQFPSPQIAATPTTNWFSPHLYITILYWGSAEEVIDTKFSLFLRVNQVKSSGTTVSMGQYKEFLDSQCRLLTDTAVVYDPADIAGYTFPMWRYGGIRPELMISGTTALRYYNRVASNANQDMTTRGALQTAFTESTSMQDFDAAFGDAALNLPEWISLMDVGGVTAGAIRQYPPPVKFADTGI</sequence>
<dbReference type="EMBL" id="BART01002428">
    <property type="protein sequence ID" value="GAG61622.1"/>
    <property type="molecule type" value="Genomic_DNA"/>
</dbReference>
<reference evidence="1" key="1">
    <citation type="journal article" date="2014" name="Front. Microbiol.">
        <title>High frequency of phylogenetically diverse reductive dehalogenase-homologous genes in deep subseafloor sedimentary metagenomes.</title>
        <authorList>
            <person name="Kawai M."/>
            <person name="Futagami T."/>
            <person name="Toyoda A."/>
            <person name="Takaki Y."/>
            <person name="Nishi S."/>
            <person name="Hori S."/>
            <person name="Arai W."/>
            <person name="Tsubouchi T."/>
            <person name="Morono Y."/>
            <person name="Uchiyama I."/>
            <person name="Ito T."/>
            <person name="Fujiyama A."/>
            <person name="Inagaki F."/>
            <person name="Takami H."/>
        </authorList>
    </citation>
    <scope>NUCLEOTIDE SEQUENCE</scope>
    <source>
        <strain evidence="1">Expedition CK06-06</strain>
    </source>
</reference>
<name>X0ZUH1_9ZZZZ</name>